<feature type="transmembrane region" description="Helical" evidence="1">
    <location>
        <begin position="35"/>
        <end position="53"/>
    </location>
</feature>
<evidence type="ECO:0000256" key="1">
    <source>
        <dbReference type="SAM" id="Phobius"/>
    </source>
</evidence>
<proteinExistence type="predicted"/>
<accession>A0A1I8BIE5</accession>
<dbReference type="WBParaSite" id="MhA1_Contig2641.frz3.gene2">
    <property type="protein sequence ID" value="MhA1_Contig2641.frz3.gene2"/>
    <property type="gene ID" value="MhA1_Contig2641.frz3.gene2"/>
</dbReference>
<protein>
    <submittedName>
        <fullName evidence="3">DUF202 domain-containing protein</fullName>
    </submittedName>
</protein>
<evidence type="ECO:0000313" key="2">
    <source>
        <dbReference type="Proteomes" id="UP000095281"/>
    </source>
</evidence>
<keyword evidence="1" id="KW-0472">Membrane</keyword>
<dbReference type="AlphaFoldDB" id="A0A1I8BIE5"/>
<keyword evidence="2" id="KW-1185">Reference proteome</keyword>
<evidence type="ECO:0000313" key="3">
    <source>
        <dbReference type="WBParaSite" id="MhA1_Contig2641.frz3.gene2"/>
    </source>
</evidence>
<sequence>MDSPPKSGSIPEQALEVLRSGYQELLSAFRGNWRSIIKVLAFCGGVGFSMYLLWMRWDVLIASLALIAIALREQWTMRRFQEEVEKRGWFGTIASIAISIFSYYFKMKNNKI</sequence>
<organism evidence="2 3">
    <name type="scientific">Meloidogyne hapla</name>
    <name type="common">Root-knot nematode worm</name>
    <dbReference type="NCBI Taxonomy" id="6305"/>
    <lineage>
        <taxon>Eukaryota</taxon>
        <taxon>Metazoa</taxon>
        <taxon>Ecdysozoa</taxon>
        <taxon>Nematoda</taxon>
        <taxon>Chromadorea</taxon>
        <taxon>Rhabditida</taxon>
        <taxon>Tylenchina</taxon>
        <taxon>Tylenchomorpha</taxon>
        <taxon>Tylenchoidea</taxon>
        <taxon>Meloidogynidae</taxon>
        <taxon>Meloidogyninae</taxon>
        <taxon>Meloidogyne</taxon>
    </lineage>
</organism>
<feature type="transmembrane region" description="Helical" evidence="1">
    <location>
        <begin position="87"/>
        <end position="105"/>
    </location>
</feature>
<keyword evidence="1" id="KW-1133">Transmembrane helix</keyword>
<dbReference type="Proteomes" id="UP000095281">
    <property type="component" value="Unplaced"/>
</dbReference>
<reference evidence="3" key="1">
    <citation type="submission" date="2016-11" db="UniProtKB">
        <authorList>
            <consortium name="WormBaseParasite"/>
        </authorList>
    </citation>
    <scope>IDENTIFICATION</scope>
</reference>
<name>A0A1I8BIE5_MELHA</name>
<keyword evidence="1" id="KW-0812">Transmembrane</keyword>